<keyword evidence="2" id="KW-1185">Reference proteome</keyword>
<dbReference type="GeneID" id="20716929"/>
<dbReference type="VEuPathDB" id="PiroplasmaDB:TOT_040000906"/>
<dbReference type="KEGG" id="tot:TOT_040000906"/>
<dbReference type="eggNOG" id="ENOG502SQ1K">
    <property type="taxonomic scope" value="Eukaryota"/>
</dbReference>
<dbReference type="OrthoDB" id="444121at2759"/>
<reference evidence="1 2" key="1">
    <citation type="journal article" date="2012" name="MBio">
        <title>Comparative genome analysis of three eukaryotic parasites with differing abilities to transform leukocytes reveals key mediators of Theileria-induced leukocyte transformation.</title>
        <authorList>
            <person name="Hayashida K."/>
            <person name="Hara Y."/>
            <person name="Abe T."/>
            <person name="Yamasaki C."/>
            <person name="Toyoda A."/>
            <person name="Kosuge T."/>
            <person name="Suzuki Y."/>
            <person name="Sato Y."/>
            <person name="Kawashima S."/>
            <person name="Katayama T."/>
            <person name="Wakaguri H."/>
            <person name="Inoue N."/>
            <person name="Homma K."/>
            <person name="Tada-Umezaki M."/>
            <person name="Yagi Y."/>
            <person name="Fujii Y."/>
            <person name="Habara T."/>
            <person name="Kanehisa M."/>
            <person name="Watanabe H."/>
            <person name="Ito K."/>
            <person name="Gojobori T."/>
            <person name="Sugawara H."/>
            <person name="Imanishi T."/>
            <person name="Weir W."/>
            <person name="Gardner M."/>
            <person name="Pain A."/>
            <person name="Shiels B."/>
            <person name="Hattori M."/>
            <person name="Nene V."/>
            <person name="Sugimoto C."/>
        </authorList>
    </citation>
    <scope>NUCLEOTIDE SEQUENCE [LARGE SCALE GENOMIC DNA]</scope>
    <source>
        <strain evidence="1 2">Shintoku</strain>
    </source>
</reference>
<dbReference type="AlphaFoldDB" id="J4CE20"/>
<dbReference type="Proteomes" id="UP000003786">
    <property type="component" value="Chromosome 4"/>
</dbReference>
<proteinExistence type="predicted"/>
<dbReference type="RefSeq" id="XP_009692428.1">
    <property type="nucleotide sequence ID" value="XM_009694133.1"/>
</dbReference>
<dbReference type="EMBL" id="AP011949">
    <property type="protein sequence ID" value="BAM42127.1"/>
    <property type="molecule type" value="Genomic_DNA"/>
</dbReference>
<dbReference type="OMA" id="CYTEFER"/>
<gene>
    <name evidence="1" type="ORF">TOT_040000906</name>
</gene>
<evidence type="ECO:0000313" key="1">
    <source>
        <dbReference type="EMBL" id="BAM42127.1"/>
    </source>
</evidence>
<accession>J4CE20</accession>
<evidence type="ECO:0000313" key="2">
    <source>
        <dbReference type="Proteomes" id="UP000003786"/>
    </source>
</evidence>
<organism evidence="1 2">
    <name type="scientific">Theileria orientalis strain Shintoku</name>
    <dbReference type="NCBI Taxonomy" id="869250"/>
    <lineage>
        <taxon>Eukaryota</taxon>
        <taxon>Sar</taxon>
        <taxon>Alveolata</taxon>
        <taxon>Apicomplexa</taxon>
        <taxon>Aconoidasida</taxon>
        <taxon>Piroplasmida</taxon>
        <taxon>Theileriidae</taxon>
        <taxon>Theileria</taxon>
    </lineage>
</organism>
<protein>
    <submittedName>
        <fullName evidence="1">Uncharacterized protein</fullName>
    </submittedName>
</protein>
<sequence length="284" mass="32922">MRPIQFFNNGLKPLVTHLNCQKRFINTNYGISIGGIIEYRQTNMFNGPLAVLKFGYSKGHLTLNPRCFSTLTKVEDSVTGEGLYSQAAKPLEQFKVNPTVTTYADGLKSCRIFDNPNIISVRREGRETVFDKLYRYLDIGGFFTMLNSRKAHLLRISPEGRISLMCYTEFERRQGLLIKAVVSLLMLYMYACYVNHKLHIFDRHPSPELPTFEFTGNRTKDFTWHGSLPFQYPKGRCKDCRWLELECKKKCFDELLEQGHGFIIQNPMQIPRRKLMPSPFPPAE</sequence>
<name>J4CE20_THEOR</name>